<evidence type="ECO:0000313" key="10">
    <source>
        <dbReference type="Proteomes" id="UP000466683"/>
    </source>
</evidence>
<dbReference type="InterPro" id="IPR058717">
    <property type="entry name" value="Phage_L5_Integrase_N"/>
</dbReference>
<dbReference type="GO" id="GO:0006310">
    <property type="term" value="P:DNA recombination"/>
    <property type="evidence" value="ECO:0007669"/>
    <property type="project" value="UniProtKB-KW"/>
</dbReference>
<dbReference type="PROSITE" id="PS51898">
    <property type="entry name" value="TYR_RECOMBINASE"/>
    <property type="match status" value="1"/>
</dbReference>
<evidence type="ECO:0000259" key="7">
    <source>
        <dbReference type="PROSITE" id="PS51900"/>
    </source>
</evidence>
<evidence type="ECO:0000313" key="11">
    <source>
        <dbReference type="Proteomes" id="UP001162885"/>
    </source>
</evidence>
<dbReference type="EMBL" id="CP060016">
    <property type="protein sequence ID" value="UNC03021.1"/>
    <property type="molecule type" value="Genomic_DNA"/>
</dbReference>
<gene>
    <name evidence="9" type="ORF">H5U98_17675</name>
    <name evidence="8" type="ORF">MBOE_47660</name>
</gene>
<dbReference type="PROSITE" id="PS51900">
    <property type="entry name" value="CB"/>
    <property type="match status" value="1"/>
</dbReference>
<dbReference type="PANTHER" id="PTHR30349">
    <property type="entry name" value="PHAGE INTEGRASE-RELATED"/>
    <property type="match status" value="1"/>
</dbReference>
<dbReference type="InterPro" id="IPR004107">
    <property type="entry name" value="Integrase_SAM-like_N"/>
</dbReference>
<reference evidence="8 10" key="1">
    <citation type="journal article" date="2019" name="Emerg. Microbes Infect.">
        <title>Comprehensive subspecies identification of 175 nontuberculous mycobacteria species based on 7547 genomic profiles.</title>
        <authorList>
            <person name="Matsumoto Y."/>
            <person name="Kinjo T."/>
            <person name="Motooka D."/>
            <person name="Nabeya D."/>
            <person name="Jung N."/>
            <person name="Uechi K."/>
            <person name="Horii T."/>
            <person name="Iida T."/>
            <person name="Fujita J."/>
            <person name="Nakamura S."/>
        </authorList>
    </citation>
    <scope>NUCLEOTIDE SEQUENCE [LARGE SCALE GENOMIC DNA]</scope>
    <source>
        <strain evidence="8 10">JCM 15653</strain>
    </source>
</reference>
<dbReference type="Gene3D" id="1.10.443.10">
    <property type="entry name" value="Intergrase catalytic core"/>
    <property type="match status" value="1"/>
</dbReference>
<proteinExistence type="inferred from homology"/>
<dbReference type="RefSeq" id="WP_077741697.1">
    <property type="nucleotide sequence ID" value="NZ_AP022579.1"/>
</dbReference>
<organism evidence="9 11">
    <name type="scientific">Mycolicibacterium boenickei</name>
    <dbReference type="NCBI Taxonomy" id="146017"/>
    <lineage>
        <taxon>Bacteria</taxon>
        <taxon>Bacillati</taxon>
        <taxon>Actinomycetota</taxon>
        <taxon>Actinomycetes</taxon>
        <taxon>Mycobacteriales</taxon>
        <taxon>Mycobacteriaceae</taxon>
        <taxon>Mycolicibacterium</taxon>
    </lineage>
</organism>
<feature type="domain" description="Core-binding (CB)" evidence="7">
    <location>
        <begin position="80"/>
        <end position="163"/>
    </location>
</feature>
<dbReference type="AlphaFoldDB" id="A0AAX3A5W1"/>
<comment type="similarity">
    <text evidence="1">Belongs to the 'phage' integrase family.</text>
</comment>
<reference evidence="9 11" key="3">
    <citation type="journal article" date="2022" name="BMC Genomics">
        <title>Comparative genome analysis of mycobacteria focusing on tRNA and non-coding RNA.</title>
        <authorList>
            <person name="Behra P.R.K."/>
            <person name="Pettersson B.M.F."/>
            <person name="Ramesh M."/>
            <person name="Das S."/>
            <person name="Dasgupta S."/>
            <person name="Kirsebom L.A."/>
        </authorList>
    </citation>
    <scope>NUCLEOTIDE SEQUENCE [LARGE SCALE GENOMIC DNA]</scope>
    <source>
        <strain evidence="9 11">DSM 44677</strain>
    </source>
</reference>
<dbReference type="Gene3D" id="1.10.150.130">
    <property type="match status" value="1"/>
</dbReference>
<name>A0AAX3A5W1_9MYCO</name>
<keyword evidence="2" id="KW-0229">DNA integration</keyword>
<dbReference type="Pfam" id="PF26003">
    <property type="entry name" value="Integrase_N_phage"/>
    <property type="match status" value="1"/>
</dbReference>
<dbReference type="InterPro" id="IPR013762">
    <property type="entry name" value="Integrase-like_cat_sf"/>
</dbReference>
<dbReference type="Pfam" id="PF14659">
    <property type="entry name" value="Phage_int_SAM_3"/>
    <property type="match status" value="1"/>
</dbReference>
<dbReference type="GO" id="GO:0015074">
    <property type="term" value="P:DNA integration"/>
    <property type="evidence" value="ECO:0007669"/>
    <property type="project" value="UniProtKB-KW"/>
</dbReference>
<evidence type="ECO:0000256" key="2">
    <source>
        <dbReference type="ARBA" id="ARBA00022908"/>
    </source>
</evidence>
<dbReference type="Proteomes" id="UP000466683">
    <property type="component" value="Chromosome"/>
</dbReference>
<reference evidence="8" key="2">
    <citation type="submission" date="2020-02" db="EMBL/GenBank/DDBJ databases">
        <authorList>
            <person name="Matsumoto Y."/>
            <person name="Motooka D."/>
            <person name="Nakamura S."/>
        </authorList>
    </citation>
    <scope>NUCLEOTIDE SEQUENCE</scope>
    <source>
        <strain evidence="8">JCM 15653</strain>
    </source>
</reference>
<evidence type="ECO:0000256" key="5">
    <source>
        <dbReference type="PROSITE-ProRule" id="PRU01248"/>
    </source>
</evidence>
<evidence type="ECO:0000259" key="6">
    <source>
        <dbReference type="PROSITE" id="PS51898"/>
    </source>
</evidence>
<dbReference type="InterPro" id="IPR011010">
    <property type="entry name" value="DNA_brk_join_enz"/>
</dbReference>
<protein>
    <submittedName>
        <fullName evidence="8">Prophage phiRv2 integrase</fullName>
    </submittedName>
    <submittedName>
        <fullName evidence="9">Tyrosine-type recombinase/integrase</fullName>
    </submittedName>
</protein>
<dbReference type="PANTHER" id="PTHR30349:SF64">
    <property type="entry name" value="PROPHAGE INTEGRASE INTD-RELATED"/>
    <property type="match status" value="1"/>
</dbReference>
<dbReference type="InterPro" id="IPR010998">
    <property type="entry name" value="Integrase_recombinase_N"/>
</dbReference>
<dbReference type="InterPro" id="IPR050090">
    <property type="entry name" value="Tyrosine_recombinase_XerCD"/>
</dbReference>
<dbReference type="Proteomes" id="UP001162885">
    <property type="component" value="Chromosome"/>
</dbReference>
<dbReference type="SUPFAM" id="SSF56349">
    <property type="entry name" value="DNA breaking-rejoining enzymes"/>
    <property type="match status" value="1"/>
</dbReference>
<evidence type="ECO:0000256" key="3">
    <source>
        <dbReference type="ARBA" id="ARBA00023125"/>
    </source>
</evidence>
<keyword evidence="10" id="KW-1185">Reference proteome</keyword>
<dbReference type="InterPro" id="IPR002104">
    <property type="entry name" value="Integrase_catalytic"/>
</dbReference>
<keyword evidence="3 5" id="KW-0238">DNA-binding</keyword>
<accession>A0AAX3A5W1</accession>
<dbReference type="Pfam" id="PF00589">
    <property type="entry name" value="Phage_integrase"/>
    <property type="match status" value="1"/>
</dbReference>
<evidence type="ECO:0000256" key="4">
    <source>
        <dbReference type="ARBA" id="ARBA00023172"/>
    </source>
</evidence>
<keyword evidence="4" id="KW-0233">DNA recombination</keyword>
<dbReference type="InterPro" id="IPR044068">
    <property type="entry name" value="CB"/>
</dbReference>
<sequence>MAKRQVRERRSFGRIRQRASGRWQAAYTGPDGIVYPAPATFAAKIDAEAWLTDRRREIDRELWSPPATAEQTKKAKKKATTFGDYANKWVDERLVKGKPLKPRTKAHYGKLLEHHINPTFGSKPVANITRESVDRWYRKLDPDTPTIRAHSYSLLRSILETAVTDDKLLDANPCVIKGAGQSERKVKPKPLDHDELATLVAAMPENLRAMTLLAAWGALRFGELVELRRGDIAGDVVRVRRGAVRLTGEWIEGDPKTAAGKRDVVLPSNMIPALQLHLDKYVGKGKDALLFPPVGGVGHLQPSTLYRHFYKARAAAGREDLRWHDLRHSGAVMAAVAGATLAELMARLGHSSPQAALRYQHAAQGRDRTIAERMAALAQSTSE</sequence>
<feature type="domain" description="Tyr recombinase" evidence="6">
    <location>
        <begin position="186"/>
        <end position="372"/>
    </location>
</feature>
<evidence type="ECO:0000313" key="9">
    <source>
        <dbReference type="EMBL" id="UNC03021.1"/>
    </source>
</evidence>
<evidence type="ECO:0000256" key="1">
    <source>
        <dbReference type="ARBA" id="ARBA00008857"/>
    </source>
</evidence>
<evidence type="ECO:0000313" key="8">
    <source>
        <dbReference type="EMBL" id="BBX93117.1"/>
    </source>
</evidence>
<dbReference type="EMBL" id="AP022579">
    <property type="protein sequence ID" value="BBX93117.1"/>
    <property type="molecule type" value="Genomic_DNA"/>
</dbReference>
<dbReference type="GO" id="GO:0003677">
    <property type="term" value="F:DNA binding"/>
    <property type="evidence" value="ECO:0007669"/>
    <property type="project" value="UniProtKB-UniRule"/>
</dbReference>